<dbReference type="AlphaFoldDB" id="A0A938WPW5"/>
<gene>
    <name evidence="1" type="ORF">H6B30_14785</name>
</gene>
<name>A0A938WPW5_9BACT</name>
<dbReference type="EMBL" id="JACJJL010000038">
    <property type="protein sequence ID" value="MBM6662992.1"/>
    <property type="molecule type" value="Genomic_DNA"/>
</dbReference>
<protein>
    <submittedName>
        <fullName evidence="1">Uncharacterized protein</fullName>
    </submittedName>
</protein>
<keyword evidence="2" id="KW-1185">Reference proteome</keyword>
<comment type="caution">
    <text evidence="1">The sequence shown here is derived from an EMBL/GenBank/DDBJ whole genome shotgun (WGS) entry which is preliminary data.</text>
</comment>
<dbReference type="Proteomes" id="UP000764045">
    <property type="component" value="Unassembled WGS sequence"/>
</dbReference>
<proteinExistence type="predicted"/>
<dbReference type="RefSeq" id="WP_205111956.1">
    <property type="nucleotide sequence ID" value="NZ_JACJJL010000038.1"/>
</dbReference>
<evidence type="ECO:0000313" key="1">
    <source>
        <dbReference type="EMBL" id="MBM6662992.1"/>
    </source>
</evidence>
<organism evidence="1 2">
    <name type="scientific">Marseilla massiliensis</name>
    <dbReference type="NCBI Taxonomy" id="1841864"/>
    <lineage>
        <taxon>Bacteria</taxon>
        <taxon>Pseudomonadati</taxon>
        <taxon>Bacteroidota</taxon>
        <taxon>Bacteroidia</taxon>
        <taxon>Bacteroidales</taxon>
        <taxon>Prevotellaceae</taxon>
        <taxon>Marseilla</taxon>
    </lineage>
</organism>
<sequence length="63" mass="7230">MAENLEKIRPVLTALEIGDEVTFPISRLKSVRTQASELGAIFNRLFKTRTDRENQTITVKRVK</sequence>
<evidence type="ECO:0000313" key="2">
    <source>
        <dbReference type="Proteomes" id="UP000764045"/>
    </source>
</evidence>
<reference evidence="1 2" key="1">
    <citation type="journal article" date="2021" name="Sci. Rep.">
        <title>The distribution of antibiotic resistance genes in chicken gut microbiota commensals.</title>
        <authorList>
            <person name="Juricova H."/>
            <person name="Matiasovicova J."/>
            <person name="Kubasova T."/>
            <person name="Cejkova D."/>
            <person name="Rychlik I."/>
        </authorList>
    </citation>
    <scope>NUCLEOTIDE SEQUENCE [LARGE SCALE GENOMIC DNA]</scope>
    <source>
        <strain evidence="1 2">An819</strain>
    </source>
</reference>
<accession>A0A938WPW5</accession>